<dbReference type="InterPro" id="IPR040385">
    <property type="entry name" value="RABL6"/>
</dbReference>
<dbReference type="AlphaFoldDB" id="L8GRW1"/>
<proteinExistence type="predicted"/>
<dbReference type="Pfam" id="PF08477">
    <property type="entry name" value="Roc"/>
    <property type="match status" value="1"/>
</dbReference>
<feature type="compositionally biased region" description="Basic residues" evidence="1">
    <location>
        <begin position="820"/>
        <end position="832"/>
    </location>
</feature>
<dbReference type="InterPro" id="IPR027417">
    <property type="entry name" value="P-loop_NTPase"/>
</dbReference>
<dbReference type="GO" id="GO:0005829">
    <property type="term" value="C:cytosol"/>
    <property type="evidence" value="ECO:0007669"/>
    <property type="project" value="TreeGrafter"/>
</dbReference>
<dbReference type="RefSeq" id="XP_004337728.1">
    <property type="nucleotide sequence ID" value="XM_004337680.1"/>
</dbReference>
<dbReference type="OrthoDB" id="207081at2759"/>
<dbReference type="GO" id="GO:0005634">
    <property type="term" value="C:nucleus"/>
    <property type="evidence" value="ECO:0007669"/>
    <property type="project" value="TreeGrafter"/>
</dbReference>
<dbReference type="SUPFAM" id="SSF52540">
    <property type="entry name" value="P-loop containing nucleoside triphosphate hydrolases"/>
    <property type="match status" value="1"/>
</dbReference>
<feature type="compositionally biased region" description="Acidic residues" evidence="1">
    <location>
        <begin position="511"/>
        <end position="525"/>
    </location>
</feature>
<organism evidence="2 3">
    <name type="scientific">Acanthamoeba castellanii (strain ATCC 30010 / Neff)</name>
    <dbReference type="NCBI Taxonomy" id="1257118"/>
    <lineage>
        <taxon>Eukaryota</taxon>
        <taxon>Amoebozoa</taxon>
        <taxon>Discosea</taxon>
        <taxon>Longamoebia</taxon>
        <taxon>Centramoebida</taxon>
        <taxon>Acanthamoebidae</taxon>
        <taxon>Acanthamoeba</taxon>
    </lineage>
</organism>
<feature type="compositionally biased region" description="Low complexity" evidence="1">
    <location>
        <begin position="583"/>
        <end position="596"/>
    </location>
</feature>
<feature type="compositionally biased region" description="Low complexity" evidence="1">
    <location>
        <begin position="384"/>
        <end position="406"/>
    </location>
</feature>
<dbReference type="KEGG" id="acan:ACA1_378750"/>
<feature type="compositionally biased region" description="Low complexity" evidence="1">
    <location>
        <begin position="361"/>
        <end position="376"/>
    </location>
</feature>
<accession>L8GRW1</accession>
<feature type="compositionally biased region" description="Basic and acidic residues" evidence="1">
    <location>
        <begin position="724"/>
        <end position="739"/>
    </location>
</feature>
<keyword evidence="3" id="KW-1185">Reference proteome</keyword>
<evidence type="ECO:0000313" key="3">
    <source>
        <dbReference type="Proteomes" id="UP000011083"/>
    </source>
</evidence>
<dbReference type="GeneID" id="14916387"/>
<feature type="compositionally biased region" description="Low complexity" evidence="1">
    <location>
        <begin position="413"/>
        <end position="433"/>
    </location>
</feature>
<feature type="compositionally biased region" description="Acidic residues" evidence="1">
    <location>
        <begin position="478"/>
        <end position="489"/>
    </location>
</feature>
<sequence length="840" mass="93267">MGQDLTKLTPDELKARQIKEMDAEMKQKLQRVKVVIKGDKNTGKTCLWRRLQRMSFLEDYRSTEQIQIATIAWDYKATSDKIKVEVWDVVDKASKRKESGNLKIGIQGEDGLDVDLSDDDDEERKTPNLPATTPGVNPQGSFAVDKLDAETVNVYKNCHAVLFLMDPRKKWTFDYIERELPNVPKSTFVLILVNYKDVPQNQRVISEYEMQEFARNAGKFVRCLECSMRNCYGMKGIRCFFNLPFLKLKRQYIIQQLKENEADLDAADQELDLVNSEQNYDFYLKWLEENRKNVKATAQMTSVLPDGPPPRAAIGSSKGTEVTAASLTDDPKMNRSRSASVPQNPAAGGPARQPTPAKQLPAPVANTAAPAASARPTQPPQPTTPQRAPAAAVPPAQAEAAKTAPAEGGGLMSWTSKLFSSSAASPAKPAATAPKREVRDVVADLQKLAKDPAARSAQTPSSVEDFVPPTEGGGDDFWGGDDDDDDDDEQKANANGDSDDDDGRSLIAKDEDLDDDDDEEEEEEVSPAAAKAKAKREREEREKREREREQKERELKEKERQRKEREAERERAQAEALRRQFEQQEAAAAAAAAAAKPGGDYKQVSDDDDDDDDVTADVDSTPSAAPNGHKPAEKPKKKEKSIWGTKEEDSDDDDDDDDDNEAWGLPPKNKKDGAAAKKKTKSNPFIVTNDEDLPSDDDDDEKPAKPSITSASMGVLPSATTSVSEKERRREEKERERESRRKRRGVNGSYGDLADASKGESSSTPEGERKERKSRHRHRGERGDEATPEGERRERKSRHRHRGEGGETTSGSGERESRRSSRSSKRSHHRSRSASPTPPS</sequence>
<dbReference type="Gene3D" id="3.40.50.300">
    <property type="entry name" value="P-loop containing nucleotide triphosphate hydrolases"/>
    <property type="match status" value="1"/>
</dbReference>
<dbReference type="PANTHER" id="PTHR14932:SF1">
    <property type="entry name" value="RAB-LIKE PROTEIN 6"/>
    <property type="match status" value="1"/>
</dbReference>
<feature type="compositionally biased region" description="Basic and acidic residues" evidence="1">
    <location>
        <begin position="781"/>
        <end position="794"/>
    </location>
</feature>
<dbReference type="VEuPathDB" id="AmoebaDB:ACA1_378750"/>
<evidence type="ECO:0000256" key="1">
    <source>
        <dbReference type="SAM" id="MobiDB-lite"/>
    </source>
</evidence>
<feature type="compositionally biased region" description="Acidic residues" evidence="1">
    <location>
        <begin position="110"/>
        <end position="122"/>
    </location>
</feature>
<feature type="compositionally biased region" description="Acidic residues" evidence="1">
    <location>
        <begin position="606"/>
        <end position="616"/>
    </location>
</feature>
<feature type="compositionally biased region" description="Acidic residues" evidence="1">
    <location>
        <begin position="648"/>
        <end position="661"/>
    </location>
</feature>
<feature type="compositionally biased region" description="Acidic residues" evidence="1">
    <location>
        <begin position="689"/>
        <end position="701"/>
    </location>
</feature>
<dbReference type="GO" id="GO:0005525">
    <property type="term" value="F:GTP binding"/>
    <property type="evidence" value="ECO:0007669"/>
    <property type="project" value="InterPro"/>
</dbReference>
<dbReference type="Proteomes" id="UP000011083">
    <property type="component" value="Unassembled WGS sequence"/>
</dbReference>
<feature type="region of interest" description="Disordered" evidence="1">
    <location>
        <begin position="299"/>
        <end position="840"/>
    </location>
</feature>
<feature type="compositionally biased region" description="Polar residues" evidence="1">
    <location>
        <begin position="317"/>
        <end position="326"/>
    </location>
</feature>
<protein>
    <recommendedName>
        <fullName evidence="4">Rab-like protein 6</fullName>
    </recommendedName>
</protein>
<name>L8GRW1_ACACF</name>
<evidence type="ECO:0008006" key="4">
    <source>
        <dbReference type="Google" id="ProtNLM"/>
    </source>
</evidence>
<feature type="compositionally biased region" description="Basic and acidic residues" evidence="1">
    <location>
        <begin position="434"/>
        <end position="453"/>
    </location>
</feature>
<feature type="compositionally biased region" description="Polar residues" evidence="1">
    <location>
        <begin position="707"/>
        <end position="723"/>
    </location>
</feature>
<gene>
    <name evidence="2" type="ORF">ACA1_378750</name>
</gene>
<feature type="compositionally biased region" description="Basic and acidic residues" evidence="1">
    <location>
        <begin position="536"/>
        <end position="582"/>
    </location>
</feature>
<evidence type="ECO:0000313" key="2">
    <source>
        <dbReference type="EMBL" id="ELR15715.1"/>
    </source>
</evidence>
<feature type="region of interest" description="Disordered" evidence="1">
    <location>
        <begin position="109"/>
        <end position="137"/>
    </location>
</feature>
<dbReference type="EMBL" id="KB008025">
    <property type="protein sequence ID" value="ELR15715.1"/>
    <property type="molecule type" value="Genomic_DNA"/>
</dbReference>
<dbReference type="PANTHER" id="PTHR14932">
    <property type="entry name" value="RAS GTPASE-RELATED"/>
    <property type="match status" value="1"/>
</dbReference>
<reference evidence="2 3" key="1">
    <citation type="journal article" date="2013" name="Genome Biol.">
        <title>Genome of Acanthamoeba castellanii highlights extensive lateral gene transfer and early evolution of tyrosine kinase signaling.</title>
        <authorList>
            <person name="Clarke M."/>
            <person name="Lohan A.J."/>
            <person name="Liu B."/>
            <person name="Lagkouvardos I."/>
            <person name="Roy S."/>
            <person name="Zafar N."/>
            <person name="Bertelli C."/>
            <person name="Schilde C."/>
            <person name="Kianianmomeni A."/>
            <person name="Burglin T.R."/>
            <person name="Frech C."/>
            <person name="Turcotte B."/>
            <person name="Kopec K.O."/>
            <person name="Synnott J.M."/>
            <person name="Choo C."/>
            <person name="Paponov I."/>
            <person name="Finkler A."/>
            <person name="Soon Heng Tan C."/>
            <person name="Hutchins A.P."/>
            <person name="Weinmeier T."/>
            <person name="Rattei T."/>
            <person name="Chu J.S."/>
            <person name="Gimenez G."/>
            <person name="Irimia M."/>
            <person name="Rigden D.J."/>
            <person name="Fitzpatrick D.A."/>
            <person name="Lorenzo-Morales J."/>
            <person name="Bateman A."/>
            <person name="Chiu C.H."/>
            <person name="Tang P."/>
            <person name="Hegemann P."/>
            <person name="Fromm H."/>
            <person name="Raoult D."/>
            <person name="Greub G."/>
            <person name="Miranda-Saavedra D."/>
            <person name="Chen N."/>
            <person name="Nash P."/>
            <person name="Ginger M.L."/>
            <person name="Horn M."/>
            <person name="Schaap P."/>
            <person name="Caler L."/>
            <person name="Loftus B."/>
        </authorList>
    </citation>
    <scope>NUCLEOTIDE SEQUENCE [LARGE SCALE GENOMIC DNA]</scope>
    <source>
        <strain evidence="2 3">Neff</strain>
    </source>
</reference>
<dbReference type="OMA" id="TWGYVER"/>
<dbReference type="STRING" id="1257118.L8GRW1"/>
<dbReference type="PROSITE" id="PS51419">
    <property type="entry name" value="RAB"/>
    <property type="match status" value="1"/>
</dbReference>